<dbReference type="OrthoDB" id="9871249at2"/>
<comment type="caution">
    <text evidence="1">The sequence shown here is derived from an EMBL/GenBank/DDBJ whole genome shotgun (WGS) entry which is preliminary data.</text>
</comment>
<organism evidence="1 2">
    <name type="scientific">Faecalibacterium prausnitzii</name>
    <dbReference type="NCBI Taxonomy" id="853"/>
    <lineage>
        <taxon>Bacteria</taxon>
        <taxon>Bacillati</taxon>
        <taxon>Bacillota</taxon>
        <taxon>Clostridia</taxon>
        <taxon>Eubacteriales</taxon>
        <taxon>Oscillospiraceae</taxon>
        <taxon>Faecalibacterium</taxon>
    </lineage>
</organism>
<sequence>MKAIKLTTEESEAVERAYYEASSFEALMAVLCRQLNADANPETAKVIRHYAELCRAAQMKLKMVQEMVLSRYLDHQTSAGVQYRFDFVREEVVLLEATAN</sequence>
<reference evidence="1 2" key="1">
    <citation type="submission" date="2018-02" db="EMBL/GenBank/DDBJ databases">
        <title>Complete genome sequencing of Faecalibacterium prausnitzii strains isolated from the human gut.</title>
        <authorList>
            <person name="Fitzgerald B.C."/>
            <person name="Shkoporov A.N."/>
            <person name="Ross P.R."/>
            <person name="Hill C."/>
        </authorList>
    </citation>
    <scope>NUCLEOTIDE SEQUENCE [LARGE SCALE GENOMIC DNA]</scope>
    <source>
        <strain evidence="1 2">APC942/32-1</strain>
    </source>
</reference>
<evidence type="ECO:0000313" key="2">
    <source>
        <dbReference type="Proteomes" id="UP000251144"/>
    </source>
</evidence>
<dbReference type="Proteomes" id="UP000251144">
    <property type="component" value="Unassembled WGS sequence"/>
</dbReference>
<dbReference type="RefSeq" id="WP_158401596.1">
    <property type="nucleotide sequence ID" value="NZ_PRLB01000015.1"/>
</dbReference>
<name>A0A329TTD6_9FIRM</name>
<accession>A0A329TTD6</accession>
<protein>
    <submittedName>
        <fullName evidence="1">Uncharacterized protein</fullName>
    </submittedName>
</protein>
<proteinExistence type="predicted"/>
<dbReference type="AlphaFoldDB" id="A0A329TTD6"/>
<gene>
    <name evidence="1" type="ORF">C4N26_12585</name>
</gene>
<evidence type="ECO:0000313" key="1">
    <source>
        <dbReference type="EMBL" id="RAW52529.1"/>
    </source>
</evidence>
<dbReference type="EMBL" id="PRLB01000015">
    <property type="protein sequence ID" value="RAW52529.1"/>
    <property type="molecule type" value="Genomic_DNA"/>
</dbReference>